<evidence type="ECO:0000256" key="5">
    <source>
        <dbReference type="ARBA" id="ARBA00022695"/>
    </source>
</evidence>
<dbReference type="FunFam" id="3.90.550.10:FF:000023">
    <property type="entry name" value="Glucose-1-phosphate thymidylyltransferase"/>
    <property type="match status" value="1"/>
</dbReference>
<reference evidence="12" key="1">
    <citation type="journal article" date="2013" name="Proc. Natl. Acad. Sci. U.S.A.">
        <title>Mapping gene clusters within arrayed metagenomic libraries to expand the structural diversity of biomedically relevant natural products.</title>
        <authorList>
            <person name="Owen J.G."/>
            <person name="Reddy B.V."/>
            <person name="Ternei M.A."/>
            <person name="Charlop-Powers Z."/>
            <person name="Calle P.Y."/>
            <person name="Kim J.H."/>
            <person name="Brady S.F."/>
        </authorList>
    </citation>
    <scope>NUCLEOTIDE SEQUENCE</scope>
</reference>
<evidence type="ECO:0000256" key="6">
    <source>
        <dbReference type="ARBA" id="ARBA00022723"/>
    </source>
</evidence>
<dbReference type="AlphaFoldDB" id="S5TL01"/>
<dbReference type="GO" id="GO:0046872">
    <property type="term" value="F:metal ion binding"/>
    <property type="evidence" value="ECO:0007669"/>
    <property type="project" value="UniProtKB-KW"/>
</dbReference>
<organism evidence="12">
    <name type="scientific">uncultured bacterium esnapd12</name>
    <dbReference type="NCBI Taxonomy" id="1366592"/>
    <lineage>
        <taxon>Bacteria</taxon>
        <taxon>environmental samples</taxon>
    </lineage>
</organism>
<evidence type="ECO:0000256" key="3">
    <source>
        <dbReference type="ARBA" id="ARBA00012461"/>
    </source>
</evidence>
<feature type="region of interest" description="Disordered" evidence="10">
    <location>
        <begin position="294"/>
        <end position="313"/>
    </location>
</feature>
<proteinExistence type="inferred from homology"/>
<keyword evidence="6 9" id="KW-0479">Metal-binding</keyword>
<dbReference type="InterPro" id="IPR029044">
    <property type="entry name" value="Nucleotide-diphossugar_trans"/>
</dbReference>
<evidence type="ECO:0000313" key="12">
    <source>
        <dbReference type="EMBL" id="AGS49625.1"/>
    </source>
</evidence>
<dbReference type="PANTHER" id="PTHR43532">
    <property type="entry name" value="GLUCOSE-1-PHOSPHATE THYMIDYLYLTRANSFERASE"/>
    <property type="match status" value="1"/>
</dbReference>
<evidence type="ECO:0000256" key="7">
    <source>
        <dbReference type="ARBA" id="ARBA00022842"/>
    </source>
</evidence>
<dbReference type="Gene3D" id="3.90.550.10">
    <property type="entry name" value="Spore Coat Polysaccharide Biosynthesis Protein SpsA, Chain A"/>
    <property type="match status" value="1"/>
</dbReference>
<evidence type="ECO:0000256" key="1">
    <source>
        <dbReference type="ARBA" id="ARBA00001946"/>
    </source>
</evidence>
<dbReference type="InterPro" id="IPR005835">
    <property type="entry name" value="NTP_transferase_dom"/>
</dbReference>
<evidence type="ECO:0000259" key="11">
    <source>
        <dbReference type="Pfam" id="PF00483"/>
    </source>
</evidence>
<comment type="similarity">
    <text evidence="2 9">Belongs to the glucose-1-phosphate thymidylyltransferase family.</text>
</comment>
<evidence type="ECO:0000256" key="2">
    <source>
        <dbReference type="ARBA" id="ARBA00010480"/>
    </source>
</evidence>
<dbReference type="InterPro" id="IPR005907">
    <property type="entry name" value="G1P_thy_trans_s"/>
</dbReference>
<feature type="domain" description="Nucleotidyl transferase" evidence="11">
    <location>
        <begin position="4"/>
        <end position="237"/>
    </location>
</feature>
<accession>S5TL01</accession>
<evidence type="ECO:0000256" key="9">
    <source>
        <dbReference type="RuleBase" id="RU003706"/>
    </source>
</evidence>
<evidence type="ECO:0000256" key="10">
    <source>
        <dbReference type="SAM" id="MobiDB-lite"/>
    </source>
</evidence>
<dbReference type="EC" id="2.7.7.24" evidence="3 9"/>
<comment type="catalytic activity">
    <reaction evidence="8 9">
        <text>dTTP + alpha-D-glucose 1-phosphate + H(+) = dTDP-alpha-D-glucose + diphosphate</text>
        <dbReference type="Rhea" id="RHEA:15225"/>
        <dbReference type="ChEBI" id="CHEBI:15378"/>
        <dbReference type="ChEBI" id="CHEBI:33019"/>
        <dbReference type="ChEBI" id="CHEBI:37568"/>
        <dbReference type="ChEBI" id="CHEBI:57477"/>
        <dbReference type="ChEBI" id="CHEBI:58601"/>
        <dbReference type="EC" id="2.7.7.24"/>
    </reaction>
</comment>
<protein>
    <recommendedName>
        <fullName evidence="3 9">Glucose-1-phosphate thymidylyltransferase</fullName>
        <ecNumber evidence="3 9">2.7.7.24</ecNumber>
    </recommendedName>
</protein>
<dbReference type="EMBL" id="KF264551">
    <property type="protein sequence ID" value="AGS49625.1"/>
    <property type="molecule type" value="Genomic_DNA"/>
</dbReference>
<dbReference type="SUPFAM" id="SSF53448">
    <property type="entry name" value="Nucleotide-diphospho-sugar transferases"/>
    <property type="match status" value="1"/>
</dbReference>
<name>S5TL01_9BACT</name>
<keyword evidence="7 9" id="KW-0460">Magnesium</keyword>
<comment type="cofactor">
    <cofactor evidence="1">
        <name>Mg(2+)</name>
        <dbReference type="ChEBI" id="CHEBI:18420"/>
    </cofactor>
</comment>
<dbReference type="Pfam" id="PF00483">
    <property type="entry name" value="NTP_transferase"/>
    <property type="match status" value="1"/>
</dbReference>
<dbReference type="GO" id="GO:0008879">
    <property type="term" value="F:glucose-1-phosphate thymidylyltransferase activity"/>
    <property type="evidence" value="ECO:0007669"/>
    <property type="project" value="UniProtKB-EC"/>
</dbReference>
<sequence length="313" mass="34176">MVRGIILAGGSGTRLCPLTFGCSKQLVPIYDKPLIYYPLSTLMLADIQDILVITTPHDSSTFHRLLGTGSQFGINITYATQSTPAGLAEAFLIGEAHIGSDAVALALGDNILHGPGLGTSLQRFRNLTGGAIFGYKVADPSAYGVVEFDERGRAVSIEEKPAKPRSHWAVPGIYFYDTHVVEYARSLRPSHRGELEITDLSRHYLAVDQLHVEPLQRGTAWFDAGTIESLNAASNYVRTIEHRQGVKVGCPEEIAWRMGFLDDDGLWAQAQKFEHSGYGLYLQGLLQDNAHHSAALDEEGEPTAPWPNMAKSS</sequence>
<dbReference type="CDD" id="cd02538">
    <property type="entry name" value="G1P_TT_short"/>
    <property type="match status" value="1"/>
</dbReference>
<dbReference type="PANTHER" id="PTHR43532:SF1">
    <property type="entry name" value="GLUCOSE-1-PHOSPHATE THYMIDYLYLTRANSFERASE 1"/>
    <property type="match status" value="1"/>
</dbReference>
<comment type="function">
    <text evidence="9">Catalyzes the formation of dTDP-glucose, from dTTP and glucose 1-phosphate, as well as its pyrophosphorolysis.</text>
</comment>
<evidence type="ECO:0000256" key="4">
    <source>
        <dbReference type="ARBA" id="ARBA00022679"/>
    </source>
</evidence>
<keyword evidence="4 9" id="KW-0808">Transferase</keyword>
<evidence type="ECO:0000256" key="8">
    <source>
        <dbReference type="ARBA" id="ARBA00049336"/>
    </source>
</evidence>
<keyword evidence="5 9" id="KW-0548">Nucleotidyltransferase</keyword>
<dbReference type="NCBIfam" id="TIGR01207">
    <property type="entry name" value="rmlA"/>
    <property type="match status" value="1"/>
</dbReference>